<sequence>MYIQENQQVMEKFQINELIDTWQNNFRKKVVSAKEKAKNKELFYSMNIYPSQIAKALDQLISHFDDVNLQLIKSNINATFTEDEYPHEDAELTANECNPLPIDWVLRQLYYTFFIKIVLSRGDLVVEKSEDTHSKEISIEDKEKESDSNEKENIQCMKNCTRWLSREIQSSGIALIKRTKSLNYN</sequence>
<keyword evidence="1" id="KW-1185">Reference proteome</keyword>
<protein>
    <submittedName>
        <fullName evidence="2">Protein CUSTOS</fullName>
    </submittedName>
</protein>
<dbReference type="Proteomes" id="UP000095283">
    <property type="component" value="Unplaced"/>
</dbReference>
<name>A0A1I7W6S9_HETBA</name>
<reference evidence="2" key="1">
    <citation type="submission" date="2016-11" db="UniProtKB">
        <authorList>
            <consortium name="WormBaseParasite"/>
        </authorList>
    </citation>
    <scope>IDENTIFICATION</scope>
</reference>
<evidence type="ECO:0000313" key="1">
    <source>
        <dbReference type="Proteomes" id="UP000095283"/>
    </source>
</evidence>
<dbReference type="WBParaSite" id="Hba_00314">
    <property type="protein sequence ID" value="Hba_00314"/>
    <property type="gene ID" value="Hba_00314"/>
</dbReference>
<proteinExistence type="predicted"/>
<evidence type="ECO:0000313" key="2">
    <source>
        <dbReference type="WBParaSite" id="Hba_00314"/>
    </source>
</evidence>
<accession>A0A1I7W6S9</accession>
<organism evidence="1 2">
    <name type="scientific">Heterorhabditis bacteriophora</name>
    <name type="common">Entomopathogenic nematode worm</name>
    <dbReference type="NCBI Taxonomy" id="37862"/>
    <lineage>
        <taxon>Eukaryota</taxon>
        <taxon>Metazoa</taxon>
        <taxon>Ecdysozoa</taxon>
        <taxon>Nematoda</taxon>
        <taxon>Chromadorea</taxon>
        <taxon>Rhabditida</taxon>
        <taxon>Rhabditina</taxon>
        <taxon>Rhabditomorpha</taxon>
        <taxon>Strongyloidea</taxon>
        <taxon>Heterorhabditidae</taxon>
        <taxon>Heterorhabditis</taxon>
    </lineage>
</organism>
<dbReference type="AlphaFoldDB" id="A0A1I7W6S9"/>